<dbReference type="GO" id="GO:0005524">
    <property type="term" value="F:ATP binding"/>
    <property type="evidence" value="ECO:0007669"/>
    <property type="project" value="InterPro"/>
</dbReference>
<dbReference type="Pfam" id="PF00166">
    <property type="entry name" value="Cpn10"/>
    <property type="match status" value="1"/>
</dbReference>
<dbReference type="CDD" id="cd00320">
    <property type="entry name" value="cpn10"/>
    <property type="match status" value="1"/>
</dbReference>
<sequence length="141" mass="15930">MKPDGSKISEEIKKEQEISIPTDPKSIEAMLDKIPDPTGWRILVRPYVPPKKTKGGIYMSDESQERISLATTCALVLKMGPLCYKDEEKFPTGPWCKEGDWVVFGRYAGSRFKVDIGEVRILNDDEIIGTVSDPQNIIHNY</sequence>
<dbReference type="InterPro" id="IPR011032">
    <property type="entry name" value="GroES-like_sf"/>
</dbReference>
<dbReference type="SMART" id="SM00883">
    <property type="entry name" value="Cpn10"/>
    <property type="match status" value="1"/>
</dbReference>
<dbReference type="InterPro" id="IPR020818">
    <property type="entry name" value="Chaperonin_GroES"/>
</dbReference>
<name>A0A221S3Q7_9VIRU</name>
<organism evidence="2">
    <name type="scientific">uncultured virus</name>
    <dbReference type="NCBI Taxonomy" id="340016"/>
    <lineage>
        <taxon>Viruses</taxon>
        <taxon>environmental samples</taxon>
    </lineage>
</organism>
<dbReference type="PRINTS" id="PR00297">
    <property type="entry name" value="CHAPERONIN10"/>
</dbReference>
<accession>A0A221S3Q7</accession>
<gene>
    <name evidence="2" type="primary">groES</name>
</gene>
<dbReference type="GO" id="GO:0044183">
    <property type="term" value="F:protein folding chaperone"/>
    <property type="evidence" value="ECO:0007669"/>
    <property type="project" value="InterPro"/>
</dbReference>
<protein>
    <submittedName>
        <fullName evidence="2">Co-chaperonin GroES</fullName>
    </submittedName>
</protein>
<dbReference type="Gene3D" id="2.30.33.40">
    <property type="entry name" value="GroES chaperonin"/>
    <property type="match status" value="1"/>
</dbReference>
<dbReference type="InterPro" id="IPR037124">
    <property type="entry name" value="Chaperonin_GroES_sf"/>
</dbReference>
<dbReference type="EMBL" id="KU970849">
    <property type="protein sequence ID" value="ASN63443.1"/>
    <property type="molecule type" value="Genomic_DNA"/>
</dbReference>
<evidence type="ECO:0000256" key="1">
    <source>
        <dbReference type="ARBA" id="ARBA00023186"/>
    </source>
</evidence>
<evidence type="ECO:0000313" key="2">
    <source>
        <dbReference type="EMBL" id="ASN63443.1"/>
    </source>
</evidence>
<keyword evidence="1" id="KW-0143">Chaperone</keyword>
<proteinExistence type="predicted"/>
<dbReference type="SUPFAM" id="SSF50129">
    <property type="entry name" value="GroES-like"/>
    <property type="match status" value="1"/>
</dbReference>
<reference evidence="2" key="1">
    <citation type="submission" date="2016-03" db="EMBL/GenBank/DDBJ databases">
        <title>Novel chaperonins are prevalent in the virioplankton and link to viral biology and ecology.</title>
        <authorList>
            <person name="Marine R.L."/>
            <person name="Nasko D.J."/>
            <person name="Polson S.W."/>
            <person name="Wommack K.E."/>
        </authorList>
    </citation>
    <scope>NUCLEOTIDE SEQUENCE</scope>
</reference>